<evidence type="ECO:0000256" key="2">
    <source>
        <dbReference type="SAM" id="Phobius"/>
    </source>
</evidence>
<comment type="caution">
    <text evidence="4">The sequence shown here is derived from an EMBL/GenBank/DDBJ whole genome shotgun (WGS) entry which is preliminary data.</text>
</comment>
<keyword evidence="2" id="KW-1133">Transmembrane helix</keyword>
<dbReference type="PANTHER" id="PTHR33371:SF4">
    <property type="entry name" value="INTERMEMBRANE PHOSPHOLIPID TRANSPORT SYSTEM BINDING PROTEIN MLAD"/>
    <property type="match status" value="1"/>
</dbReference>
<dbReference type="InterPro" id="IPR052336">
    <property type="entry name" value="MlaD_Phospholipid_Transporter"/>
</dbReference>
<reference evidence="4" key="1">
    <citation type="journal article" date="2020" name="mSystems">
        <title>Genome- and Community-Level Interaction Insights into Carbon Utilization and Element Cycling Functions of Hydrothermarchaeota in Hydrothermal Sediment.</title>
        <authorList>
            <person name="Zhou Z."/>
            <person name="Liu Y."/>
            <person name="Xu W."/>
            <person name="Pan J."/>
            <person name="Luo Z.H."/>
            <person name="Li M."/>
        </authorList>
    </citation>
    <scope>NUCLEOTIDE SEQUENCE [LARGE SCALE GENOMIC DNA]</scope>
    <source>
        <strain evidence="4">SpSt-906</strain>
    </source>
</reference>
<dbReference type="Pfam" id="PF02470">
    <property type="entry name" value="MlaD"/>
    <property type="match status" value="1"/>
</dbReference>
<dbReference type="PANTHER" id="PTHR33371">
    <property type="entry name" value="INTERMEMBRANE PHOSPHOLIPID TRANSPORT SYSTEM BINDING PROTEIN MLAD-RELATED"/>
    <property type="match status" value="1"/>
</dbReference>
<keyword evidence="2" id="KW-0472">Membrane</keyword>
<evidence type="ECO:0000313" key="4">
    <source>
        <dbReference type="EMBL" id="HGE98608.1"/>
    </source>
</evidence>
<proteinExistence type="predicted"/>
<dbReference type="InterPro" id="IPR003399">
    <property type="entry name" value="Mce/MlaD"/>
</dbReference>
<feature type="domain" description="Mce/MlaD" evidence="3">
    <location>
        <begin position="37"/>
        <end position="113"/>
    </location>
</feature>
<evidence type="ECO:0000259" key="3">
    <source>
        <dbReference type="Pfam" id="PF02470"/>
    </source>
</evidence>
<evidence type="ECO:0000256" key="1">
    <source>
        <dbReference type="SAM" id="Coils"/>
    </source>
</evidence>
<feature type="transmembrane region" description="Helical" evidence="2">
    <location>
        <begin position="6"/>
        <end position="28"/>
    </location>
</feature>
<keyword evidence="2" id="KW-0812">Transmembrane</keyword>
<gene>
    <name evidence="4" type="ORF">ENX07_00835</name>
</gene>
<feature type="coiled-coil region" evidence="1">
    <location>
        <begin position="195"/>
        <end position="256"/>
    </location>
</feature>
<protein>
    <submittedName>
        <fullName evidence="4">MCE family protein</fullName>
    </submittedName>
</protein>
<dbReference type="AlphaFoldDB" id="A0A7C3UQC6"/>
<keyword evidence="1" id="KW-0175">Coiled coil</keyword>
<sequence>MEKRSIFVKIGFLTVVVLLIFFVGQLWLQEFRVRRSGYVVNVFFNDVSGLKENDPVRVYGIKKGNVKSMTIMPDGVVVKLWIERDVVLKKDVLVSIQDVAMISGTKTIVIEPGKSEEIWNIKDTIQGKPNLGLATLEVGTLASQFTTLVEILKSTLNKGIGSLGTAEVILMEMNRILKENQNNIRLLLSNSSQDAESLKTTLSILNKDLNELNNILTKINKKEGTLGKLIYDDEIYKNINEMIKEISNTARDIRENPKRYINIKVF</sequence>
<name>A0A7C3UQC6_UNCW3</name>
<organism evidence="4">
    <name type="scientific">candidate division WOR-3 bacterium</name>
    <dbReference type="NCBI Taxonomy" id="2052148"/>
    <lineage>
        <taxon>Bacteria</taxon>
        <taxon>Bacteria division WOR-3</taxon>
    </lineage>
</organism>
<dbReference type="EMBL" id="DTMQ01000009">
    <property type="protein sequence ID" value="HGE98608.1"/>
    <property type="molecule type" value="Genomic_DNA"/>
</dbReference>
<accession>A0A7C3UQC6</accession>